<gene>
    <name evidence="3" type="ORF">CQY22_004710</name>
</gene>
<proteinExistence type="predicted"/>
<evidence type="ECO:0000313" key="3">
    <source>
        <dbReference type="EMBL" id="PIB76938.1"/>
    </source>
</evidence>
<name>A0A2G5PF44_9MYCO</name>
<sequence>MADVNWYLMLLAFLLGALITVAAMLRQVHVRAGVPVTAEDTTEVLAVAATEQVDDHAAKTTEKIEVLKVPAATASVPEASVVRPKVWIVGAAVGALLAAWVGSAALRAGDVSAAEATETQPAPPILASMAMLPGETAVSDLVGSSSKLEGPTVAGLPPGGASTAIDDPECNPVWVPSLQASYRDSGYIRAVSRILQNKETPAPTVVYDGLISFPDRAAAEQVYQRQLGLWQTCAGRTVATGPVQFSFGEVTDVDGVASMRQQAVGNPRYGCDRAMKVQNNIIIDVKVCRTDVSGQGVDLANADAADIPN</sequence>
<comment type="caution">
    <text evidence="3">The sequence shown here is derived from an EMBL/GenBank/DDBJ whole genome shotgun (WGS) entry which is preliminary data.</text>
</comment>
<reference evidence="3 4" key="1">
    <citation type="journal article" date="2017" name="Infect. Genet. Evol.">
        <title>The new phylogeny of the genus Mycobacterium: The old and the news.</title>
        <authorList>
            <person name="Tortoli E."/>
            <person name="Fedrizzi T."/>
            <person name="Meehan C.J."/>
            <person name="Trovato A."/>
            <person name="Grottola A."/>
            <person name="Giacobazzi E."/>
            <person name="Serpini G.F."/>
            <person name="Tagliazucchi S."/>
            <person name="Fabio A."/>
            <person name="Bettua C."/>
            <person name="Bertorelli R."/>
            <person name="Frascaro F."/>
            <person name="De Sanctis V."/>
            <person name="Pecorari M."/>
            <person name="Jousson O."/>
            <person name="Segata N."/>
            <person name="Cirillo D.M."/>
        </authorList>
    </citation>
    <scope>NUCLEOTIDE SEQUENCE [LARGE SCALE GENOMIC DNA]</scope>
    <source>
        <strain evidence="3 4">CIP1034565</strain>
    </source>
</reference>
<feature type="domain" description="PknH-like extracellular" evidence="2">
    <location>
        <begin position="131"/>
        <end position="302"/>
    </location>
</feature>
<evidence type="ECO:0000256" key="1">
    <source>
        <dbReference type="SAM" id="Phobius"/>
    </source>
</evidence>
<keyword evidence="4" id="KW-1185">Reference proteome</keyword>
<protein>
    <submittedName>
        <fullName evidence="3">Sensor domain-containing protein</fullName>
    </submittedName>
</protein>
<dbReference type="STRING" id="85968.GCA_900073015_02227"/>
<dbReference type="Proteomes" id="UP000230551">
    <property type="component" value="Unassembled WGS sequence"/>
</dbReference>
<keyword evidence="1" id="KW-0472">Membrane</keyword>
<keyword evidence="1" id="KW-0812">Transmembrane</keyword>
<dbReference type="Gene3D" id="3.40.1000.70">
    <property type="entry name" value="PknH-like extracellular domain"/>
    <property type="match status" value="1"/>
</dbReference>
<dbReference type="Pfam" id="PF14032">
    <property type="entry name" value="PknH_C"/>
    <property type="match status" value="1"/>
</dbReference>
<dbReference type="EMBL" id="PDCN02000003">
    <property type="protein sequence ID" value="PIB76938.1"/>
    <property type="molecule type" value="Genomic_DNA"/>
</dbReference>
<dbReference type="InterPro" id="IPR026954">
    <property type="entry name" value="PknH-like_Extracell"/>
</dbReference>
<organism evidence="3 4">
    <name type="scientific">Mycolicibacterium brumae</name>
    <dbReference type="NCBI Taxonomy" id="85968"/>
    <lineage>
        <taxon>Bacteria</taxon>
        <taxon>Bacillati</taxon>
        <taxon>Actinomycetota</taxon>
        <taxon>Actinomycetes</taxon>
        <taxon>Mycobacteriales</taxon>
        <taxon>Mycobacteriaceae</taxon>
        <taxon>Mycolicibacterium</taxon>
    </lineage>
</organism>
<accession>A0A2G5PF44</accession>
<feature type="transmembrane region" description="Helical" evidence="1">
    <location>
        <begin position="6"/>
        <end position="25"/>
    </location>
</feature>
<dbReference type="InterPro" id="IPR038232">
    <property type="entry name" value="PknH-like_Extracell_sf"/>
</dbReference>
<dbReference type="OrthoDB" id="4761399at2"/>
<evidence type="ECO:0000259" key="2">
    <source>
        <dbReference type="Pfam" id="PF14032"/>
    </source>
</evidence>
<dbReference type="AlphaFoldDB" id="A0A2G5PF44"/>
<dbReference type="RefSeq" id="WP_090589092.1">
    <property type="nucleotide sequence ID" value="NZ_CP104302.1"/>
</dbReference>
<keyword evidence="1" id="KW-1133">Transmembrane helix</keyword>
<evidence type="ECO:0000313" key="4">
    <source>
        <dbReference type="Proteomes" id="UP000230551"/>
    </source>
</evidence>